<evidence type="ECO:0000313" key="2">
    <source>
        <dbReference type="Proteomes" id="UP000494106"/>
    </source>
</evidence>
<dbReference type="Proteomes" id="UP000494106">
    <property type="component" value="Unassembled WGS sequence"/>
</dbReference>
<gene>
    <name evidence="1" type="ORF">APLA_LOCUS5586</name>
</gene>
<accession>A0A8S0ZRP6</accession>
<organism evidence="1 2">
    <name type="scientific">Arctia plantaginis</name>
    <name type="common">Wood tiger moth</name>
    <name type="synonym">Phalaena plantaginis</name>
    <dbReference type="NCBI Taxonomy" id="874455"/>
    <lineage>
        <taxon>Eukaryota</taxon>
        <taxon>Metazoa</taxon>
        <taxon>Ecdysozoa</taxon>
        <taxon>Arthropoda</taxon>
        <taxon>Hexapoda</taxon>
        <taxon>Insecta</taxon>
        <taxon>Pterygota</taxon>
        <taxon>Neoptera</taxon>
        <taxon>Endopterygota</taxon>
        <taxon>Lepidoptera</taxon>
        <taxon>Glossata</taxon>
        <taxon>Ditrysia</taxon>
        <taxon>Noctuoidea</taxon>
        <taxon>Erebidae</taxon>
        <taxon>Arctiinae</taxon>
        <taxon>Arctia</taxon>
    </lineage>
</organism>
<dbReference type="OrthoDB" id="7456517at2759"/>
<proteinExistence type="predicted"/>
<sequence length="143" mass="15711">MFSTFSPVQKSSKGLVTQVLAGVGKVWPMTKDIVIFCHRPNLADLRREKAAKYVVHKYLGIDCMWRGGVRAAGWWAREAVWNWSDARAGQSLAAAGSDAPLATARQSPLSARAASPPLVCVSSTLIDDRTSLSTYRTHTRHTR</sequence>
<reference evidence="1 2" key="1">
    <citation type="submission" date="2020-04" db="EMBL/GenBank/DDBJ databases">
        <authorList>
            <person name="Wallbank WR R."/>
            <person name="Pardo Diaz C."/>
            <person name="Kozak K."/>
            <person name="Martin S."/>
            <person name="Jiggins C."/>
            <person name="Moest M."/>
            <person name="Warren A I."/>
            <person name="Byers J.R.P. K."/>
            <person name="Montejo-Kovacevich G."/>
            <person name="Yen C E."/>
        </authorList>
    </citation>
    <scope>NUCLEOTIDE SEQUENCE [LARGE SCALE GENOMIC DNA]</scope>
</reference>
<keyword evidence="2" id="KW-1185">Reference proteome</keyword>
<name>A0A8S0ZRP6_ARCPL</name>
<comment type="caution">
    <text evidence="1">The sequence shown here is derived from an EMBL/GenBank/DDBJ whole genome shotgun (WGS) entry which is preliminary data.</text>
</comment>
<evidence type="ECO:0000313" key="1">
    <source>
        <dbReference type="EMBL" id="CAB3234498.1"/>
    </source>
</evidence>
<dbReference type="AlphaFoldDB" id="A0A8S0ZRP6"/>
<protein>
    <submittedName>
        <fullName evidence="1">Uncharacterized protein</fullName>
    </submittedName>
</protein>
<dbReference type="EMBL" id="CADEBC010000483">
    <property type="protein sequence ID" value="CAB3234498.1"/>
    <property type="molecule type" value="Genomic_DNA"/>
</dbReference>